<dbReference type="EMBL" id="AWEX01000008">
    <property type="protein sequence ID" value="KED05189.1"/>
    <property type="molecule type" value="Genomic_DNA"/>
</dbReference>
<protein>
    <submittedName>
        <fullName evidence="2">Uncharacterized protein</fullName>
    </submittedName>
</protein>
<comment type="caution">
    <text evidence="2">The sequence shown here is derived from an EMBL/GenBank/DDBJ whole genome shotgun (WGS) entry which is preliminary data.</text>
</comment>
<feature type="transmembrane region" description="Helical" evidence="1">
    <location>
        <begin position="12"/>
        <end position="30"/>
    </location>
</feature>
<organism evidence="2 3">
    <name type="scientific">Streptococcus equi subsp. ruminatorum CECT 5772</name>
    <dbReference type="NCBI Taxonomy" id="1051981"/>
    <lineage>
        <taxon>Bacteria</taxon>
        <taxon>Bacillati</taxon>
        <taxon>Bacillota</taxon>
        <taxon>Bacilli</taxon>
        <taxon>Lactobacillales</taxon>
        <taxon>Streptococcaceae</taxon>
        <taxon>Streptococcus</taxon>
    </lineage>
</organism>
<evidence type="ECO:0000256" key="1">
    <source>
        <dbReference type="SAM" id="Phobius"/>
    </source>
</evidence>
<keyword evidence="1" id="KW-0472">Membrane</keyword>
<keyword evidence="1" id="KW-0812">Transmembrane</keyword>
<evidence type="ECO:0000313" key="2">
    <source>
        <dbReference type="EMBL" id="KED05189.1"/>
    </source>
</evidence>
<evidence type="ECO:0000313" key="3">
    <source>
        <dbReference type="Proteomes" id="UP000028704"/>
    </source>
</evidence>
<sequence length="33" mass="3392">MAAAAKAHNALVTFIDILLNILFSLVSSAASDC</sequence>
<gene>
    <name evidence="2" type="ORF">CECT5772_01311</name>
</gene>
<dbReference type="AlphaFoldDB" id="A0A922NW07"/>
<accession>A0A922NW07</accession>
<keyword evidence="1" id="KW-1133">Transmembrane helix</keyword>
<dbReference type="Proteomes" id="UP000028704">
    <property type="component" value="Unassembled WGS sequence"/>
</dbReference>
<reference evidence="2 3" key="1">
    <citation type="journal article" date="2014" name="Int. J. Syst. Evol. Microbiol.">
        <title>Phylogenomics and the dynamic genome evolution of the genus Streptococcus.</title>
        <authorList>
            <consortium name="The Broad Institute Genome Sequencing Platform"/>
            <person name="Richards V.P."/>
            <person name="Palmer S.R."/>
            <person name="Pavinski Bitar P.D."/>
            <person name="Qin X."/>
            <person name="Weinstock G.M."/>
            <person name="Highlander S.K."/>
            <person name="Town C.D."/>
            <person name="Burne R.A."/>
            <person name="Stanhope M.J."/>
        </authorList>
    </citation>
    <scope>NUCLEOTIDE SEQUENCE [LARGE SCALE GENOMIC DNA]</scope>
    <source>
        <strain evidence="2 3">CECT 5772</strain>
    </source>
</reference>
<proteinExistence type="predicted"/>
<name>A0A922NW07_9STRE</name>